<dbReference type="GO" id="GO:0006355">
    <property type="term" value="P:regulation of DNA-templated transcription"/>
    <property type="evidence" value="ECO:0007669"/>
    <property type="project" value="InterPro"/>
</dbReference>
<dbReference type="CDD" id="cd06170">
    <property type="entry name" value="LuxR_C_like"/>
    <property type="match status" value="1"/>
</dbReference>
<dbReference type="InterPro" id="IPR000792">
    <property type="entry name" value="Tscrpt_reg_LuxR_C"/>
</dbReference>
<dbReference type="PANTHER" id="PTHR44688:SF16">
    <property type="entry name" value="DNA-BINDING TRANSCRIPTIONAL ACTIVATOR DEVR_DOSR"/>
    <property type="match status" value="1"/>
</dbReference>
<dbReference type="InterPro" id="IPR036693">
    <property type="entry name" value="TF_LuxR_autoind-bd_dom_sf"/>
</dbReference>
<sequence length="247" mass="27551">MPRSATPTLDDTRNSYRERVALCTTTYDLLRLVREVAAEHDFKFFAIAPLPSAKDEKLAPLAVLTNWPEELLRRYDELELLKDSPIFGALRASTKPVVWSNRAGARHSIKGHPREIQDMFCSFGMYEGVHFSVQEPGGKRGAVGFSGDRPPPGEAEMAELNFAANLIYERLLELDKGSKPQKTQKLSQREGECLMWTASGKTSAEIAIILKLSEHTVNHYLTAACQKLGATNRAHAVYKAMRAGYLD</sequence>
<reference evidence="5 6" key="1">
    <citation type="journal article" date="2018" name="Int. J. Syst. Bacteriol.">
        <title>Oceaniradius stylonemae gen. nov., sp. nov., isolated from a red alga, Stylonema cornu-cervi.</title>
        <authorList>
            <person name="Jeong S."/>
        </authorList>
    </citation>
    <scope>NUCLEOTIDE SEQUENCE [LARGE SCALE GENOMIC DNA]</scope>
    <source>
        <strain evidence="5 6">StC1</strain>
    </source>
</reference>
<dbReference type="RefSeq" id="WP_109766029.1">
    <property type="nucleotide sequence ID" value="NZ_CP159474.1"/>
</dbReference>
<dbReference type="Gene3D" id="3.30.450.80">
    <property type="entry name" value="Transcription factor LuxR-like, autoinducer-binding domain"/>
    <property type="match status" value="1"/>
</dbReference>
<name>A0A3A8AIA2_9HYPH</name>
<dbReference type="InterPro" id="IPR036388">
    <property type="entry name" value="WH-like_DNA-bd_sf"/>
</dbReference>
<comment type="caution">
    <text evidence="5">The sequence shown here is derived from an EMBL/GenBank/DDBJ whole genome shotgun (WGS) entry which is preliminary data.</text>
</comment>
<dbReference type="OrthoDB" id="3170288at2"/>
<dbReference type="SUPFAM" id="SSF75516">
    <property type="entry name" value="Pheromone-binding domain of LuxR-like quorum-sensing transcription factors"/>
    <property type="match status" value="1"/>
</dbReference>
<dbReference type="AlphaFoldDB" id="A0A3A8AIA2"/>
<keyword evidence="3" id="KW-0804">Transcription</keyword>
<organism evidence="5 6">
    <name type="scientific">Oceaniradius stylonematis</name>
    <dbReference type="NCBI Taxonomy" id="2184161"/>
    <lineage>
        <taxon>Bacteria</taxon>
        <taxon>Pseudomonadati</taxon>
        <taxon>Pseudomonadota</taxon>
        <taxon>Alphaproteobacteria</taxon>
        <taxon>Hyphomicrobiales</taxon>
        <taxon>Ahrensiaceae</taxon>
        <taxon>Oceaniradius</taxon>
    </lineage>
</organism>
<dbReference type="Pfam" id="PF03472">
    <property type="entry name" value="Autoind_bind"/>
    <property type="match status" value="1"/>
</dbReference>
<dbReference type="PROSITE" id="PS50043">
    <property type="entry name" value="HTH_LUXR_2"/>
    <property type="match status" value="1"/>
</dbReference>
<evidence type="ECO:0000256" key="3">
    <source>
        <dbReference type="ARBA" id="ARBA00023163"/>
    </source>
</evidence>
<keyword evidence="6" id="KW-1185">Reference proteome</keyword>
<dbReference type="InterPro" id="IPR016032">
    <property type="entry name" value="Sig_transdc_resp-reg_C-effctor"/>
</dbReference>
<dbReference type="PRINTS" id="PR00038">
    <property type="entry name" value="HTHLUXR"/>
</dbReference>
<dbReference type="SMART" id="SM00421">
    <property type="entry name" value="HTH_LUXR"/>
    <property type="match status" value="1"/>
</dbReference>
<dbReference type="GO" id="GO:0003677">
    <property type="term" value="F:DNA binding"/>
    <property type="evidence" value="ECO:0007669"/>
    <property type="project" value="UniProtKB-KW"/>
</dbReference>
<dbReference type="PANTHER" id="PTHR44688">
    <property type="entry name" value="DNA-BINDING TRANSCRIPTIONAL ACTIVATOR DEVR_DOSR"/>
    <property type="match status" value="1"/>
</dbReference>
<dbReference type="Pfam" id="PF00196">
    <property type="entry name" value="GerE"/>
    <property type="match status" value="1"/>
</dbReference>
<evidence type="ECO:0000256" key="1">
    <source>
        <dbReference type="ARBA" id="ARBA00023015"/>
    </source>
</evidence>
<gene>
    <name evidence="5" type="ORF">DEM25_012290</name>
</gene>
<evidence type="ECO:0000313" key="6">
    <source>
        <dbReference type="Proteomes" id="UP000246132"/>
    </source>
</evidence>
<accession>A0A3A8AIA2</accession>
<proteinExistence type="predicted"/>
<dbReference type="SUPFAM" id="SSF46894">
    <property type="entry name" value="C-terminal effector domain of the bipartite response regulators"/>
    <property type="match status" value="1"/>
</dbReference>
<dbReference type="InterPro" id="IPR005143">
    <property type="entry name" value="TF_LuxR_autoind-bd_dom"/>
</dbReference>
<keyword evidence="2" id="KW-0238">DNA-binding</keyword>
<evidence type="ECO:0000313" key="5">
    <source>
        <dbReference type="EMBL" id="RKF06384.1"/>
    </source>
</evidence>
<feature type="domain" description="HTH luxR-type" evidence="4">
    <location>
        <begin position="179"/>
        <end position="244"/>
    </location>
</feature>
<evidence type="ECO:0000256" key="2">
    <source>
        <dbReference type="ARBA" id="ARBA00023125"/>
    </source>
</evidence>
<keyword evidence="1" id="KW-0805">Transcription regulation</keyword>
<dbReference type="EMBL" id="QFWV02000007">
    <property type="protein sequence ID" value="RKF06384.1"/>
    <property type="molecule type" value="Genomic_DNA"/>
</dbReference>
<dbReference type="PROSITE" id="PS00622">
    <property type="entry name" value="HTH_LUXR_1"/>
    <property type="match status" value="1"/>
</dbReference>
<protein>
    <submittedName>
        <fullName evidence="5">LuxR family transcriptional regulator</fullName>
    </submittedName>
</protein>
<dbReference type="Gene3D" id="1.10.10.10">
    <property type="entry name" value="Winged helix-like DNA-binding domain superfamily/Winged helix DNA-binding domain"/>
    <property type="match status" value="1"/>
</dbReference>
<dbReference type="Proteomes" id="UP000246132">
    <property type="component" value="Unassembled WGS sequence"/>
</dbReference>
<evidence type="ECO:0000259" key="4">
    <source>
        <dbReference type="PROSITE" id="PS50043"/>
    </source>
</evidence>